<dbReference type="InterPro" id="IPR013083">
    <property type="entry name" value="Znf_RING/FYVE/PHD"/>
</dbReference>
<dbReference type="AlphaFoldDB" id="A0A1V9Z1S6"/>
<sequence length="351" mass="38609">MPCAICAKQFTLFRRRLVCTTCHAAICKECASDIMKCIHCMEADSGILPSKPTTAPKLLLSYRGHRRTGNKQEKQDGPSRRPSPPSATPRKPRKPWAAALSPRVPNPQEHHDQEEKFAISDFVDQQEQPAPRFLSVRFVRVEPHVEALRAYGPLTNLVHQAAFAANATVASIQLIGQTRVFPVAAYGYNDWSQGIWDHDTLVDSLQATPVPGSSNLQGVGHLACHPWSTKQHVKTFMSIPVIVDDDCCIGTLDLASSEFSVPTQESIEELQSIAESLGPMLFNLMEAWPEPPLAVTSRIQPSSAPPSSMKEAYVMMESLLDMAQQTADVVRSQRSITLQPLTSSEIGVCTI</sequence>
<dbReference type="Gene3D" id="3.30.40.10">
    <property type="entry name" value="Zinc/RING finger domain, C3HC4 (zinc finger)"/>
    <property type="match status" value="1"/>
</dbReference>
<dbReference type="SUPFAM" id="SSF55781">
    <property type="entry name" value="GAF domain-like"/>
    <property type="match status" value="1"/>
</dbReference>
<feature type="region of interest" description="Disordered" evidence="1">
    <location>
        <begin position="61"/>
        <end position="113"/>
    </location>
</feature>
<dbReference type="EMBL" id="JNBS01002371">
    <property type="protein sequence ID" value="OQR91968.1"/>
    <property type="molecule type" value="Genomic_DNA"/>
</dbReference>
<dbReference type="InterPro" id="IPR011011">
    <property type="entry name" value="Znf_FYVE_PHD"/>
</dbReference>
<name>A0A1V9Z1S6_9STRA</name>
<evidence type="ECO:0000256" key="1">
    <source>
        <dbReference type="SAM" id="MobiDB-lite"/>
    </source>
</evidence>
<reference evidence="2 3" key="1">
    <citation type="journal article" date="2014" name="Genome Biol. Evol.">
        <title>The secreted proteins of Achlya hypogyna and Thraustotheca clavata identify the ancestral oomycete secretome and reveal gene acquisitions by horizontal gene transfer.</title>
        <authorList>
            <person name="Misner I."/>
            <person name="Blouin N."/>
            <person name="Leonard G."/>
            <person name="Richards T.A."/>
            <person name="Lane C.E."/>
        </authorList>
    </citation>
    <scope>NUCLEOTIDE SEQUENCE [LARGE SCALE GENOMIC DNA]</scope>
    <source>
        <strain evidence="2 3">ATCC 34112</strain>
    </source>
</reference>
<comment type="caution">
    <text evidence="2">The sequence shown here is derived from an EMBL/GenBank/DDBJ whole genome shotgun (WGS) entry which is preliminary data.</text>
</comment>
<keyword evidence="3" id="KW-1185">Reference proteome</keyword>
<feature type="compositionally biased region" description="Basic and acidic residues" evidence="1">
    <location>
        <begin position="70"/>
        <end position="79"/>
    </location>
</feature>
<proteinExistence type="predicted"/>
<dbReference type="OrthoDB" id="69167at2759"/>
<accession>A0A1V9Z1S6</accession>
<gene>
    <name evidence="2" type="ORF">THRCLA_22418</name>
</gene>
<evidence type="ECO:0000313" key="2">
    <source>
        <dbReference type="EMBL" id="OQR91968.1"/>
    </source>
</evidence>
<evidence type="ECO:0000313" key="3">
    <source>
        <dbReference type="Proteomes" id="UP000243217"/>
    </source>
</evidence>
<dbReference type="Proteomes" id="UP000243217">
    <property type="component" value="Unassembled WGS sequence"/>
</dbReference>
<protein>
    <submittedName>
        <fullName evidence="2">Uncharacterized protein</fullName>
    </submittedName>
</protein>
<organism evidence="2 3">
    <name type="scientific">Thraustotheca clavata</name>
    <dbReference type="NCBI Taxonomy" id="74557"/>
    <lineage>
        <taxon>Eukaryota</taxon>
        <taxon>Sar</taxon>
        <taxon>Stramenopiles</taxon>
        <taxon>Oomycota</taxon>
        <taxon>Saprolegniomycetes</taxon>
        <taxon>Saprolegniales</taxon>
        <taxon>Achlyaceae</taxon>
        <taxon>Thraustotheca</taxon>
    </lineage>
</organism>
<dbReference type="SUPFAM" id="SSF57903">
    <property type="entry name" value="FYVE/PHD zinc finger"/>
    <property type="match status" value="1"/>
</dbReference>